<evidence type="ECO:0000256" key="2">
    <source>
        <dbReference type="ARBA" id="ARBA00012759"/>
    </source>
</evidence>
<dbReference type="EC" id="3.4.19.12" evidence="2"/>
<protein>
    <recommendedName>
        <fullName evidence="2">ubiquitinyl hydrolase 1</fullName>
        <ecNumber evidence="2">3.4.19.12</ecNumber>
    </recommendedName>
</protein>
<feature type="region of interest" description="Disordered" evidence="7">
    <location>
        <begin position="1817"/>
        <end position="1848"/>
    </location>
</feature>
<dbReference type="Pfam" id="PF12340">
    <property type="entry name" value="DUF3638"/>
    <property type="match status" value="1"/>
</dbReference>
<keyword evidence="11" id="KW-1185">Reference proteome</keyword>
<evidence type="ECO:0000256" key="3">
    <source>
        <dbReference type="ARBA" id="ARBA00022670"/>
    </source>
</evidence>
<comment type="caution">
    <text evidence="10">The sequence shown here is derived from an EMBL/GenBank/DDBJ whole genome shotgun (WGS) entry which is preliminary data.</text>
</comment>
<reference evidence="10" key="2">
    <citation type="submission" date="2020-05" db="EMBL/GenBank/DDBJ databases">
        <authorList>
            <person name="Kim H.-S."/>
            <person name="Proctor R.H."/>
            <person name="Brown D.W."/>
        </authorList>
    </citation>
    <scope>NUCLEOTIDE SEQUENCE</scope>
    <source>
        <strain evidence="10">NRRL 22465</strain>
    </source>
</reference>
<dbReference type="InterPro" id="IPR022099">
    <property type="entry name" value="DUF3638"/>
</dbReference>
<evidence type="ECO:0000256" key="1">
    <source>
        <dbReference type="ARBA" id="ARBA00000707"/>
    </source>
</evidence>
<keyword evidence="4" id="KW-0833">Ubl conjugation pathway</keyword>
<keyword evidence="6" id="KW-0788">Thiol protease</keyword>
<dbReference type="Pfam" id="PF12359">
    <property type="entry name" value="DUF3645"/>
    <property type="match status" value="1"/>
</dbReference>
<proteinExistence type="predicted"/>
<dbReference type="OrthoDB" id="3182339at2759"/>
<dbReference type="Proteomes" id="UP000635477">
    <property type="component" value="Unassembled WGS sequence"/>
</dbReference>
<feature type="domain" description="DUF3645" evidence="9">
    <location>
        <begin position="1345"/>
        <end position="1380"/>
    </location>
</feature>
<evidence type="ECO:0000256" key="7">
    <source>
        <dbReference type="SAM" id="MobiDB-lite"/>
    </source>
</evidence>
<comment type="catalytic activity">
    <reaction evidence="1">
        <text>Thiol-dependent hydrolysis of ester, thioester, amide, peptide and isopeptide bonds formed by the C-terminal Gly of ubiquitin (a 76-residue protein attached to proteins as an intracellular targeting signal).</text>
        <dbReference type="EC" id="3.4.19.12"/>
    </reaction>
</comment>
<evidence type="ECO:0000256" key="4">
    <source>
        <dbReference type="ARBA" id="ARBA00022786"/>
    </source>
</evidence>
<sequence>MSDRFRYTMHRARSVLIREITMNRNSCLDLAIKRRWPAFEANGNWHMAPSSFHWAESSSAGLQVHLNILTGELLVNGLPLSRLPREYEQHRDYTKVFGDMVLDVMPSTLPGMCFCTTKLFQGYVVHFAMQNEDLLVRLERYGKSVDLIPPRTLAALLPHSFVTEHVHWYHHDTKFIEFCPRGKPWTSNPDNWRLTQHGTTWKLSRRERTFLLAPSSSLAGHISGVLSPLETPLGLHMIYSADDDALEIRIPGLKLEFLMKSGEATIRSRQFRDMQIDSDQFVRTLVGLKSKLLLRSNQDPANRMLIIPVGTIQHHREQTFHALEDHVTVSVDHESVQRVQAYRIDNLLGRLVASTKVEGRLYLAYLHALTSYCIPDPFLGRTGTEEALEILNSASVRAPCRLTQEAYDILKLIALLSPERSFYPTHIRNMQVVGWSPKLSFLAQDDRFYKLVHEILVRSREVDFLYDKNDAVPCEPKHASMELVKRAILRSSGQQVSGFGAENFTTQYDVKYTSRMAGKEADRAVRAGEIVFRVYHNRHALPQPVNGDLASHLYELLESGETLSPGVSPPETRLGYDSMWLADPKTFLSTYWCQLHYAFHHDQKWLNKYELMTWMATMSYSNENDSQVTQALLMLALSQSVAAAPLPDGISHDLLKGYSVKEDVIETAANDASVWFHSSAEANLEPFLHESRRATENRRQQQYESQKRRAVIAFRAHLVSQWPCQAPSPTQEASVVTYIKVSQAVNSVLPNWQVWYENLQFLNYLKAFVSRLKEIYVEIVNVDPPYAQPAIEPRISLQGFVSIDNLFRQLPPSQTPAQPFKSDALLQKANRNEDTNGKMTDLLDSLDSKAKLDYEHRYLEELRHSLSSLWDHAGHEVDRSHISSHSALFQENLKRCEKRVKSIYNSLSDAVHRSLKSGPQTLTGISDGIDSILTDARFLPRISPVFFLQKLRRSQWSHLSDPWKDAIIDYGTAIAALQQAKRFIRFQNDHVDLLRELENSGHRGWAPRDHPEWLLLECESEIMIREVQQQIAQQMIEPPDDQNAVMQLNMGEGKSSVLVPIISTALGDGSSLVRVIVAKPQAKQMFQMLVSKLAGLLDRPVYQMPFSRDVRMDAQSARVIKSLTAKCMEEGGVLLVQPEHLLSFQLMELECCIDMKQEAAEKMAEIRNFFDLHSTDVVDESDENFNVKFELVYTIGNQRPIEHSPDRWTIIQEVLEMVRKLCAEARTEFPDSIDFDERHVGRFPKIRILRKDAEKVISDRVASFICETGMTSFPIGQQSQTVRNAVRRYITKPELSLDEIQAVEQSEFWADTTIGHIMLLRGLLSGGILAFAFGNKRWRVDYGTDPTRDKKTKLAVPFRAKDNPSPRSEFSHPDVVIVLTCLSYYYSGLENEALFDNFGLLVKSDNSDPEYETWVKTAPNLPDDFRHLQGVNLRDRIQCTDKVFPHIRFSKAAIDYYLSRMVFAKESKEFPHKLSASGWDMGKKKSKPTTGFSGTNDSRYVLPLDMKQLDLPEQKHTSALVLEYLLRPENSIALMPRDARAATFDSQLLLGMVADMSKSTRVILDVGAQVIDLTNLEFAQEWLKRYDEDENTQAVIFFNDLDEMNVVDRSGKIEDLQTSPFADQLDRCLVFLDEAHTRGTDLKLPTYYQAAVTLGANLTKDRLVQACMRMRKLGKGQTVVFCVPREIEQKIRAQQDQNRSPTESITVSDVLCWAITETCLDLRRAVPLWLTQGLRFYEQQGFWQEMSNIRAGGGDKSSWARKFLEDEGQSLDLRYRPHEAHTDFSSVFDKVESHVRNVFELRCHEFGLRELRTASLQEEQERELSPEAEQERQVEKPPTAKPATHQIHPGLRNFISTGLLKDGMGAFKPAFQSLAETTAAALFNVDDFPRNIWVTHDFATTVLKTSQAVNCSDSFQRPVQWILTSSREEESKCLVIVSPYEAQELLPKIEESNHLALHLYSPRVNVGFPTLDRLDLYSVPQSTSGTTLPQSLIIDLNLFAGQLYLSNFGEYVSLCDSLGLAWMPIPEGAATGPDGFIQPGPGTGNFVNKSAFTKSPVKFLNMLMAKIRQECGVIQKTHLGMILDGVRLQEDQFADE</sequence>
<keyword evidence="3" id="KW-0645">Protease</keyword>
<evidence type="ECO:0000313" key="10">
    <source>
        <dbReference type="EMBL" id="KAF4983724.1"/>
    </source>
</evidence>
<evidence type="ECO:0000259" key="9">
    <source>
        <dbReference type="Pfam" id="PF12359"/>
    </source>
</evidence>
<dbReference type="GO" id="GO:0004843">
    <property type="term" value="F:cysteine-type deubiquitinase activity"/>
    <property type="evidence" value="ECO:0007669"/>
    <property type="project" value="UniProtKB-EC"/>
</dbReference>
<accession>A0A8H4UUE4</accession>
<organism evidence="10 11">
    <name type="scientific">Fusarium zealandicum</name>
    <dbReference type="NCBI Taxonomy" id="1053134"/>
    <lineage>
        <taxon>Eukaryota</taxon>
        <taxon>Fungi</taxon>
        <taxon>Dikarya</taxon>
        <taxon>Ascomycota</taxon>
        <taxon>Pezizomycotina</taxon>
        <taxon>Sordariomycetes</taxon>
        <taxon>Hypocreomycetidae</taxon>
        <taxon>Hypocreales</taxon>
        <taxon>Nectriaceae</taxon>
        <taxon>Fusarium</taxon>
        <taxon>Fusarium staphyleae species complex</taxon>
    </lineage>
</organism>
<evidence type="ECO:0000256" key="5">
    <source>
        <dbReference type="ARBA" id="ARBA00022801"/>
    </source>
</evidence>
<feature type="compositionally biased region" description="Basic and acidic residues" evidence="7">
    <location>
        <begin position="1822"/>
        <end position="1835"/>
    </location>
</feature>
<dbReference type="EMBL" id="JABEYC010000052">
    <property type="protein sequence ID" value="KAF4983724.1"/>
    <property type="molecule type" value="Genomic_DNA"/>
</dbReference>
<gene>
    <name evidence="10" type="ORF">FZEAL_940</name>
</gene>
<feature type="domain" description="DUF3638" evidence="8">
    <location>
        <begin position="1002"/>
        <end position="1224"/>
    </location>
</feature>
<dbReference type="InterPro" id="IPR022105">
    <property type="entry name" value="DUF3645"/>
</dbReference>
<dbReference type="InterPro" id="IPR051346">
    <property type="entry name" value="OTU_Deubiquitinase"/>
</dbReference>
<name>A0A8H4UUE4_9HYPO</name>
<dbReference type="PANTHER" id="PTHR13367:SF34">
    <property type="match status" value="1"/>
</dbReference>
<evidence type="ECO:0000313" key="11">
    <source>
        <dbReference type="Proteomes" id="UP000635477"/>
    </source>
</evidence>
<dbReference type="PANTHER" id="PTHR13367">
    <property type="entry name" value="UBIQUITIN THIOESTERASE"/>
    <property type="match status" value="1"/>
</dbReference>
<dbReference type="GO" id="GO:0006508">
    <property type="term" value="P:proteolysis"/>
    <property type="evidence" value="ECO:0007669"/>
    <property type="project" value="UniProtKB-KW"/>
</dbReference>
<evidence type="ECO:0000256" key="6">
    <source>
        <dbReference type="ARBA" id="ARBA00022807"/>
    </source>
</evidence>
<keyword evidence="5" id="KW-0378">Hydrolase</keyword>
<evidence type="ECO:0000259" key="8">
    <source>
        <dbReference type="Pfam" id="PF12340"/>
    </source>
</evidence>
<reference evidence="10" key="1">
    <citation type="journal article" date="2020" name="BMC Genomics">
        <title>Correction to: Identification and distribution of gene clusters required for synthesis of sphingolipid metabolism inhibitors in diverse species of the filamentous fungus Fusarium.</title>
        <authorList>
            <person name="Kim H.S."/>
            <person name="Lohmar J.M."/>
            <person name="Busman M."/>
            <person name="Brown D.W."/>
            <person name="Naumann T.A."/>
            <person name="Divon H.H."/>
            <person name="Lysoe E."/>
            <person name="Uhlig S."/>
            <person name="Proctor R.H."/>
        </authorList>
    </citation>
    <scope>NUCLEOTIDE SEQUENCE</scope>
    <source>
        <strain evidence="10">NRRL 22465</strain>
    </source>
</reference>